<organism evidence="6 7">
    <name type="scientific">Chitinimonas prasina</name>
    <dbReference type="NCBI Taxonomy" id="1434937"/>
    <lineage>
        <taxon>Bacteria</taxon>
        <taxon>Pseudomonadati</taxon>
        <taxon>Pseudomonadota</taxon>
        <taxon>Betaproteobacteria</taxon>
        <taxon>Neisseriales</taxon>
        <taxon>Chitinibacteraceae</taxon>
        <taxon>Chitinimonas</taxon>
    </lineage>
</organism>
<keyword evidence="3 5" id="KW-1133">Transmembrane helix</keyword>
<proteinExistence type="predicted"/>
<dbReference type="Gene3D" id="1.20.58.340">
    <property type="entry name" value="Magnesium transport protein CorA, transmembrane region"/>
    <property type="match status" value="1"/>
</dbReference>
<evidence type="ECO:0000256" key="1">
    <source>
        <dbReference type="ARBA" id="ARBA00004141"/>
    </source>
</evidence>
<gene>
    <name evidence="6" type="ORF">GCM10007907_22920</name>
</gene>
<dbReference type="Proteomes" id="UP001156706">
    <property type="component" value="Unassembled WGS sequence"/>
</dbReference>
<dbReference type="RefSeq" id="WP_284196601.1">
    <property type="nucleotide sequence ID" value="NZ_BSOG01000002.1"/>
</dbReference>
<keyword evidence="2 5" id="KW-0812">Transmembrane</keyword>
<protein>
    <submittedName>
        <fullName evidence="6">Uncharacterized protein</fullName>
    </submittedName>
</protein>
<evidence type="ECO:0000256" key="2">
    <source>
        <dbReference type="ARBA" id="ARBA00022692"/>
    </source>
</evidence>
<dbReference type="SUPFAM" id="SSF144083">
    <property type="entry name" value="Magnesium transport protein CorA, transmembrane region"/>
    <property type="match status" value="1"/>
</dbReference>
<name>A0ABQ5YET1_9NEIS</name>
<evidence type="ECO:0000256" key="4">
    <source>
        <dbReference type="ARBA" id="ARBA00023136"/>
    </source>
</evidence>
<dbReference type="InterPro" id="IPR045863">
    <property type="entry name" value="CorA_TM1_TM2"/>
</dbReference>
<keyword evidence="7" id="KW-1185">Reference proteome</keyword>
<evidence type="ECO:0000313" key="7">
    <source>
        <dbReference type="Proteomes" id="UP001156706"/>
    </source>
</evidence>
<comment type="subcellular location">
    <subcellularLocation>
        <location evidence="1">Membrane</location>
        <topology evidence="1">Multi-pass membrane protein</topology>
    </subcellularLocation>
</comment>
<evidence type="ECO:0000313" key="6">
    <source>
        <dbReference type="EMBL" id="GLR13502.1"/>
    </source>
</evidence>
<dbReference type="EMBL" id="BSOG01000002">
    <property type="protein sequence ID" value="GLR13502.1"/>
    <property type="molecule type" value="Genomic_DNA"/>
</dbReference>
<keyword evidence="4 5" id="KW-0472">Membrane</keyword>
<feature type="transmembrane region" description="Helical" evidence="5">
    <location>
        <begin position="100"/>
        <end position="119"/>
    </location>
</feature>
<comment type="caution">
    <text evidence="6">The sequence shown here is derived from an EMBL/GenBank/DDBJ whole genome shotgun (WGS) entry which is preliminary data.</text>
</comment>
<accession>A0ABQ5YET1</accession>
<sequence length="125" mass="13902">MSITSASYGSDQAGLVSGCHFKAGEPGREIDSAAVHSWQHQGGERGELIWLYFNLTHTAFERWMQPQSVLSDEFFASYITAGFFDMSVGDVPLAHHPSGFWVMVVLVVTFTLLAGWWAFRKQASL</sequence>
<evidence type="ECO:0000256" key="5">
    <source>
        <dbReference type="SAM" id="Phobius"/>
    </source>
</evidence>
<evidence type="ECO:0000256" key="3">
    <source>
        <dbReference type="ARBA" id="ARBA00022989"/>
    </source>
</evidence>
<reference evidence="7" key="1">
    <citation type="journal article" date="2019" name="Int. J. Syst. Evol. Microbiol.">
        <title>The Global Catalogue of Microorganisms (GCM) 10K type strain sequencing project: providing services to taxonomists for standard genome sequencing and annotation.</title>
        <authorList>
            <consortium name="The Broad Institute Genomics Platform"/>
            <consortium name="The Broad Institute Genome Sequencing Center for Infectious Disease"/>
            <person name="Wu L."/>
            <person name="Ma J."/>
        </authorList>
    </citation>
    <scope>NUCLEOTIDE SEQUENCE [LARGE SCALE GENOMIC DNA]</scope>
    <source>
        <strain evidence="7">NBRC 110044</strain>
    </source>
</reference>